<sequence length="289" mass="32646">MRLISVLVCLTVSSLWAQNEVRLSYTQVTPNLFMIEGVGGNMLLSRGKDGLFLVDDQVASVSEKVAETVKAIEPGPIKFIINTHWHHDHTGGNAVFRNGGTLTVAHRKVRERMQKENFTHALNRKTPPSPEAALPVITFTREMRWYFNDEEIHIYHVGNAHTDGDSIVWFKSSNVIHMGDVFFNGLYPLIDYSSGGTMRGMIKAVKRVLKDTDSETKIIPGHGPIATKWDLIQYLEMLEEVGQKVRSMKKAGKTLAEIKEAAPTKKWDEIWGKKWLKPDEFVAIVYNAL</sequence>
<evidence type="ECO:0000256" key="1">
    <source>
        <dbReference type="ARBA" id="ARBA00005250"/>
    </source>
</evidence>
<dbReference type="InterPro" id="IPR050855">
    <property type="entry name" value="NDM-1-like"/>
</dbReference>
<organism evidence="4 5">
    <name type="scientific">Acanthopleuribacter pedis</name>
    <dbReference type="NCBI Taxonomy" id="442870"/>
    <lineage>
        <taxon>Bacteria</taxon>
        <taxon>Pseudomonadati</taxon>
        <taxon>Acidobacteriota</taxon>
        <taxon>Holophagae</taxon>
        <taxon>Acanthopleuribacterales</taxon>
        <taxon>Acanthopleuribacteraceae</taxon>
        <taxon>Acanthopleuribacter</taxon>
    </lineage>
</organism>
<dbReference type="SUPFAM" id="SSF56281">
    <property type="entry name" value="Metallo-hydrolase/oxidoreductase"/>
    <property type="match status" value="1"/>
</dbReference>
<feature type="chain" id="PRO_5035205064" evidence="2">
    <location>
        <begin position="18"/>
        <end position="289"/>
    </location>
</feature>
<dbReference type="CDD" id="cd16282">
    <property type="entry name" value="metallo-hydrolase-like_MBL-fold"/>
    <property type="match status" value="1"/>
</dbReference>
<dbReference type="Gene3D" id="3.60.15.10">
    <property type="entry name" value="Ribonuclease Z/Hydroxyacylglutathione hydrolase-like"/>
    <property type="match status" value="1"/>
</dbReference>
<accession>A0A8J7U5Z4</accession>
<dbReference type="Proteomes" id="UP000664417">
    <property type="component" value="Unassembled WGS sequence"/>
</dbReference>
<feature type="signal peptide" evidence="2">
    <location>
        <begin position="1"/>
        <end position="17"/>
    </location>
</feature>
<dbReference type="RefSeq" id="WP_207861333.1">
    <property type="nucleotide sequence ID" value="NZ_JAFREP010000023.1"/>
</dbReference>
<gene>
    <name evidence="4" type="ORF">J3U88_22955</name>
</gene>
<name>A0A8J7U5Z4_9BACT</name>
<dbReference type="PANTHER" id="PTHR42951:SF4">
    <property type="entry name" value="ACYL-COENZYME A THIOESTERASE MBLAC2"/>
    <property type="match status" value="1"/>
</dbReference>
<dbReference type="EMBL" id="JAFREP010000023">
    <property type="protein sequence ID" value="MBO1321359.1"/>
    <property type="molecule type" value="Genomic_DNA"/>
</dbReference>
<comment type="caution">
    <text evidence="4">The sequence shown here is derived from an EMBL/GenBank/DDBJ whole genome shotgun (WGS) entry which is preliminary data.</text>
</comment>
<evidence type="ECO:0000313" key="4">
    <source>
        <dbReference type="EMBL" id="MBO1321359.1"/>
    </source>
</evidence>
<dbReference type="Pfam" id="PF00753">
    <property type="entry name" value="Lactamase_B"/>
    <property type="match status" value="1"/>
</dbReference>
<keyword evidence="5" id="KW-1185">Reference proteome</keyword>
<dbReference type="SMART" id="SM00849">
    <property type="entry name" value="Lactamase_B"/>
    <property type="match status" value="1"/>
</dbReference>
<dbReference type="InterPro" id="IPR036866">
    <property type="entry name" value="RibonucZ/Hydroxyglut_hydro"/>
</dbReference>
<feature type="domain" description="Metallo-beta-lactamase" evidence="3">
    <location>
        <begin position="39"/>
        <end position="222"/>
    </location>
</feature>
<evidence type="ECO:0000259" key="3">
    <source>
        <dbReference type="SMART" id="SM00849"/>
    </source>
</evidence>
<dbReference type="AlphaFoldDB" id="A0A8J7U5Z4"/>
<protein>
    <submittedName>
        <fullName evidence="4">MBL fold metallo-hydrolase</fullName>
    </submittedName>
</protein>
<evidence type="ECO:0000313" key="5">
    <source>
        <dbReference type="Proteomes" id="UP000664417"/>
    </source>
</evidence>
<dbReference type="PANTHER" id="PTHR42951">
    <property type="entry name" value="METALLO-BETA-LACTAMASE DOMAIN-CONTAINING"/>
    <property type="match status" value="1"/>
</dbReference>
<comment type="similarity">
    <text evidence="1">Belongs to the metallo-beta-lactamase superfamily. Class-B beta-lactamase family.</text>
</comment>
<reference evidence="4" key="1">
    <citation type="submission" date="2021-03" db="EMBL/GenBank/DDBJ databases">
        <authorList>
            <person name="Wang G."/>
        </authorList>
    </citation>
    <scope>NUCLEOTIDE SEQUENCE</scope>
    <source>
        <strain evidence="4">KCTC 12899</strain>
    </source>
</reference>
<evidence type="ECO:0000256" key="2">
    <source>
        <dbReference type="SAM" id="SignalP"/>
    </source>
</evidence>
<dbReference type="InterPro" id="IPR001279">
    <property type="entry name" value="Metallo-B-lactamas"/>
</dbReference>
<dbReference type="GO" id="GO:0017001">
    <property type="term" value="P:antibiotic catabolic process"/>
    <property type="evidence" value="ECO:0007669"/>
    <property type="project" value="UniProtKB-ARBA"/>
</dbReference>
<keyword evidence="2" id="KW-0732">Signal</keyword>
<proteinExistence type="inferred from homology"/>